<proteinExistence type="predicted"/>
<evidence type="ECO:0000256" key="3">
    <source>
        <dbReference type="ARBA" id="ARBA00022989"/>
    </source>
</evidence>
<reference evidence="6 7" key="1">
    <citation type="submission" date="2012-04" db="EMBL/GenBank/DDBJ databases">
        <title>The Genome Sequence of Saprolegnia declina VS20.</title>
        <authorList>
            <consortium name="The Broad Institute Genome Sequencing Platform"/>
            <person name="Russ C."/>
            <person name="Nusbaum C."/>
            <person name="Tyler B."/>
            <person name="van West P."/>
            <person name="Dieguez-Uribeondo J."/>
            <person name="de Bruijn I."/>
            <person name="Tripathy S."/>
            <person name="Jiang R."/>
            <person name="Young S.K."/>
            <person name="Zeng Q."/>
            <person name="Gargeya S."/>
            <person name="Fitzgerald M."/>
            <person name="Haas B."/>
            <person name="Abouelleil A."/>
            <person name="Alvarado L."/>
            <person name="Arachchi H.M."/>
            <person name="Berlin A."/>
            <person name="Chapman S.B."/>
            <person name="Goldberg J."/>
            <person name="Griggs A."/>
            <person name="Gujja S."/>
            <person name="Hansen M."/>
            <person name="Howarth C."/>
            <person name="Imamovic A."/>
            <person name="Larimer J."/>
            <person name="McCowen C."/>
            <person name="Montmayeur A."/>
            <person name="Murphy C."/>
            <person name="Neiman D."/>
            <person name="Pearson M."/>
            <person name="Priest M."/>
            <person name="Roberts A."/>
            <person name="Saif S."/>
            <person name="Shea T."/>
            <person name="Sisk P."/>
            <person name="Sykes S."/>
            <person name="Wortman J."/>
            <person name="Nusbaum C."/>
            <person name="Birren B."/>
        </authorList>
    </citation>
    <scope>NUCLEOTIDE SEQUENCE [LARGE SCALE GENOMIC DNA]</scope>
    <source>
        <strain evidence="6 7">VS20</strain>
    </source>
</reference>
<evidence type="ECO:0000256" key="1">
    <source>
        <dbReference type="ARBA" id="ARBA00004141"/>
    </source>
</evidence>
<sequence>MTAKDQAKDKQVAKLKADVQLLLSLEQDRSDDDDDEDMVHAEVTPCAYLDPNYEAQPPAYMDTDDPWISDGYAVLTTKAKVVHRTPVACRHQLQVAWFQPNRKLERLTAWTSAGVISNRRVSHRPFCVDKTADTTMPEAASAATWVNALGFSGGVILSICTVPQIYSIVKTKSAGDVSMVFTVMYFFGVATSAAYMFLINAYAAAWPLAIETIFGASLCFLVYYYTRARRAPYDVIASSHHCEVDMQRELKLLQASLELAVWFESALRTLEADMGISLGVSRPPLSLTVTFKAPNAMFTQLYPFMVIQAGLARVAIASPSVSETDLAALLAECRTMGKRSFEAPTSNHVQGSYRQLADSV</sequence>
<dbReference type="GO" id="GO:0016020">
    <property type="term" value="C:membrane"/>
    <property type="evidence" value="ECO:0007669"/>
    <property type="project" value="UniProtKB-SubCell"/>
</dbReference>
<comment type="subcellular location">
    <subcellularLocation>
        <location evidence="1">Membrane</location>
        <topology evidence="1">Multi-pass membrane protein</topology>
    </subcellularLocation>
</comment>
<protein>
    <submittedName>
        <fullName evidence="6">Uncharacterized protein</fullName>
    </submittedName>
</protein>
<feature type="transmembrane region" description="Helical" evidence="5">
    <location>
        <begin position="204"/>
        <end position="225"/>
    </location>
</feature>
<dbReference type="Gene3D" id="1.20.1280.290">
    <property type="match status" value="1"/>
</dbReference>
<evidence type="ECO:0000313" key="7">
    <source>
        <dbReference type="Proteomes" id="UP000030762"/>
    </source>
</evidence>
<dbReference type="GeneID" id="19948202"/>
<keyword evidence="4 5" id="KW-0472">Membrane</keyword>
<dbReference type="eggNOG" id="ENOG502SE49">
    <property type="taxonomic scope" value="Eukaryota"/>
</dbReference>
<dbReference type="VEuPathDB" id="FungiDB:SDRG_07475"/>
<evidence type="ECO:0000256" key="5">
    <source>
        <dbReference type="SAM" id="Phobius"/>
    </source>
</evidence>
<organism evidence="6 7">
    <name type="scientific">Saprolegnia diclina (strain VS20)</name>
    <dbReference type="NCBI Taxonomy" id="1156394"/>
    <lineage>
        <taxon>Eukaryota</taxon>
        <taxon>Sar</taxon>
        <taxon>Stramenopiles</taxon>
        <taxon>Oomycota</taxon>
        <taxon>Saprolegniomycetes</taxon>
        <taxon>Saprolegniales</taxon>
        <taxon>Saprolegniaceae</taxon>
        <taxon>Saprolegnia</taxon>
    </lineage>
</organism>
<dbReference type="AlphaFoldDB" id="T0RXZ4"/>
<dbReference type="InterPro" id="IPR006603">
    <property type="entry name" value="PQ-loop_rpt"/>
</dbReference>
<accession>T0RXZ4</accession>
<gene>
    <name evidence="6" type="ORF">SDRG_07475</name>
</gene>
<evidence type="ECO:0000256" key="4">
    <source>
        <dbReference type="ARBA" id="ARBA00023136"/>
    </source>
</evidence>
<evidence type="ECO:0000256" key="2">
    <source>
        <dbReference type="ARBA" id="ARBA00022692"/>
    </source>
</evidence>
<keyword evidence="3 5" id="KW-1133">Transmembrane helix</keyword>
<dbReference type="OMA" id="AATWVNA"/>
<name>T0RXZ4_SAPDV</name>
<dbReference type="EMBL" id="JH767152">
    <property type="protein sequence ID" value="EQC35247.1"/>
    <property type="molecule type" value="Genomic_DNA"/>
</dbReference>
<dbReference type="InParanoid" id="T0RXZ4"/>
<keyword evidence="7" id="KW-1185">Reference proteome</keyword>
<keyword evidence="2 5" id="KW-0812">Transmembrane</keyword>
<evidence type="ECO:0000313" key="6">
    <source>
        <dbReference type="EMBL" id="EQC35247.1"/>
    </source>
</evidence>
<dbReference type="Pfam" id="PF04193">
    <property type="entry name" value="PQ-loop"/>
    <property type="match status" value="1"/>
</dbReference>
<dbReference type="OrthoDB" id="8048523at2759"/>
<feature type="transmembrane region" description="Helical" evidence="5">
    <location>
        <begin position="178"/>
        <end position="198"/>
    </location>
</feature>
<dbReference type="Proteomes" id="UP000030762">
    <property type="component" value="Unassembled WGS sequence"/>
</dbReference>
<dbReference type="RefSeq" id="XP_008611531.1">
    <property type="nucleotide sequence ID" value="XM_008613309.1"/>
</dbReference>